<protein>
    <recommendedName>
        <fullName evidence="5">Lipoprotein</fullName>
    </recommendedName>
</protein>
<feature type="region of interest" description="Disordered" evidence="1">
    <location>
        <begin position="89"/>
        <end position="112"/>
    </location>
</feature>
<keyword evidence="2" id="KW-0732">Signal</keyword>
<feature type="chain" id="PRO_5018023183" description="Lipoprotein" evidence="2">
    <location>
        <begin position="23"/>
        <end position="112"/>
    </location>
</feature>
<feature type="compositionally biased region" description="Polar residues" evidence="1">
    <location>
        <begin position="90"/>
        <end position="104"/>
    </location>
</feature>
<reference evidence="3 4" key="1">
    <citation type="submission" date="2018-08" db="EMBL/GenBank/DDBJ databases">
        <title>Recombination of ecologically and evolutionarily significant loci maintains genetic cohesion in the Pseudomonas syringae species complex.</title>
        <authorList>
            <person name="Dillon M."/>
            <person name="Thakur S."/>
            <person name="Almeida R.N.D."/>
            <person name="Weir B.S."/>
            <person name="Guttman D.S."/>
        </authorList>
    </citation>
    <scope>NUCLEOTIDE SEQUENCE [LARGE SCALE GENOMIC DNA]</scope>
    <source>
        <strain evidence="3 4">ICMP 6941</strain>
    </source>
</reference>
<evidence type="ECO:0000256" key="1">
    <source>
        <dbReference type="SAM" id="MobiDB-lite"/>
    </source>
</evidence>
<proteinExistence type="predicted"/>
<organism evidence="3 4">
    <name type="scientific">Pseudomonas amygdali pv. mori</name>
    <dbReference type="NCBI Taxonomy" id="34065"/>
    <lineage>
        <taxon>Bacteria</taxon>
        <taxon>Pseudomonadati</taxon>
        <taxon>Pseudomonadota</taxon>
        <taxon>Gammaproteobacteria</taxon>
        <taxon>Pseudomonadales</taxon>
        <taxon>Pseudomonadaceae</taxon>
        <taxon>Pseudomonas</taxon>
        <taxon>Pseudomonas amygdali</taxon>
    </lineage>
</organism>
<sequence length="112" mass="11681">MDMKRAISFAAIVATLSLTGCADLQQQASSYMPGSQPAQPAVASYEGGQQVQFIPGNAKAANTSYQATTNNGTGNGQQESSFMGDMMKSATDTVKSEASSTVRSTVRGLFSR</sequence>
<gene>
    <name evidence="3" type="ORF">ALP52_00864</name>
</gene>
<evidence type="ECO:0000256" key="2">
    <source>
        <dbReference type="SAM" id="SignalP"/>
    </source>
</evidence>
<evidence type="ECO:0000313" key="3">
    <source>
        <dbReference type="EMBL" id="RMT12478.1"/>
    </source>
</evidence>
<dbReference type="AlphaFoldDB" id="A0A3M5IMY2"/>
<evidence type="ECO:0008006" key="5">
    <source>
        <dbReference type="Google" id="ProtNLM"/>
    </source>
</evidence>
<name>A0A3M5IMY2_PSEA0</name>
<dbReference type="EMBL" id="RBTD01000455">
    <property type="protein sequence ID" value="RMT12478.1"/>
    <property type="molecule type" value="Genomic_DNA"/>
</dbReference>
<feature type="signal peptide" evidence="2">
    <location>
        <begin position="1"/>
        <end position="22"/>
    </location>
</feature>
<comment type="caution">
    <text evidence="3">The sequence shown here is derived from an EMBL/GenBank/DDBJ whole genome shotgun (WGS) entry which is preliminary data.</text>
</comment>
<dbReference type="PROSITE" id="PS51257">
    <property type="entry name" value="PROKAR_LIPOPROTEIN"/>
    <property type="match status" value="1"/>
</dbReference>
<accession>A0A3M5IMY2</accession>
<evidence type="ECO:0000313" key="4">
    <source>
        <dbReference type="Proteomes" id="UP000276194"/>
    </source>
</evidence>
<dbReference type="Proteomes" id="UP000276194">
    <property type="component" value="Unassembled WGS sequence"/>
</dbReference>